<dbReference type="PANTHER" id="PTHR21310:SF37">
    <property type="entry name" value="AMINOGLYCOSIDE PHOSPHOTRANSFERASE DOMAIN-CONTAINING PROTEIN"/>
    <property type="match status" value="1"/>
</dbReference>
<dbReference type="OrthoDB" id="10003767at2759"/>
<dbReference type="SUPFAM" id="SSF56112">
    <property type="entry name" value="Protein kinase-like (PK-like)"/>
    <property type="match status" value="1"/>
</dbReference>
<evidence type="ECO:0000313" key="3">
    <source>
        <dbReference type="Proteomes" id="UP000604273"/>
    </source>
</evidence>
<comment type="caution">
    <text evidence="2">The sequence shown here is derived from an EMBL/GenBank/DDBJ whole genome shotgun (WGS) entry which is preliminary data.</text>
</comment>
<keyword evidence="3" id="KW-1185">Reference proteome</keyword>
<dbReference type="Gene3D" id="3.90.1200.10">
    <property type="match status" value="1"/>
</dbReference>
<accession>A0A8H4WRP9</accession>
<proteinExistence type="predicted"/>
<dbReference type="EMBL" id="JABFAI010000287">
    <property type="protein sequence ID" value="KAF4947450.1"/>
    <property type="molecule type" value="Genomic_DNA"/>
</dbReference>
<feature type="domain" description="Aminoglycoside phosphotransferase" evidence="1">
    <location>
        <begin position="70"/>
        <end position="176"/>
    </location>
</feature>
<dbReference type="Pfam" id="PF01636">
    <property type="entry name" value="APH"/>
    <property type="match status" value="1"/>
</dbReference>
<reference evidence="2" key="2">
    <citation type="submission" date="2020-05" db="EMBL/GenBank/DDBJ databases">
        <authorList>
            <person name="Kim H.-S."/>
            <person name="Proctor R.H."/>
            <person name="Brown D.W."/>
        </authorList>
    </citation>
    <scope>NUCLEOTIDE SEQUENCE</scope>
    <source>
        <strain evidence="2">NRRL 45417</strain>
    </source>
</reference>
<gene>
    <name evidence="2" type="ORF">FGADI_10402</name>
</gene>
<protein>
    <recommendedName>
        <fullName evidence="1">Aminoglycoside phosphotransferase domain-containing protein</fullName>
    </recommendedName>
</protein>
<dbReference type="InterPro" id="IPR051678">
    <property type="entry name" value="AGP_Transferase"/>
</dbReference>
<dbReference type="PANTHER" id="PTHR21310">
    <property type="entry name" value="AMINOGLYCOSIDE PHOSPHOTRANSFERASE-RELATED-RELATED"/>
    <property type="match status" value="1"/>
</dbReference>
<evidence type="ECO:0000313" key="2">
    <source>
        <dbReference type="EMBL" id="KAF4947450.1"/>
    </source>
</evidence>
<reference evidence="2" key="1">
    <citation type="journal article" date="2020" name="BMC Genomics">
        <title>Correction to: Identification and distribution of gene clusters required for synthesis of sphingolipid metabolism inhibitors in diverse species of the filamentous fungus Fusarium.</title>
        <authorList>
            <person name="Kim H.S."/>
            <person name="Lohmar J.M."/>
            <person name="Busman M."/>
            <person name="Brown D.W."/>
            <person name="Naumann T.A."/>
            <person name="Divon H.H."/>
            <person name="Lysoe E."/>
            <person name="Uhlig S."/>
            <person name="Proctor R.H."/>
        </authorList>
    </citation>
    <scope>NUCLEOTIDE SEQUENCE</scope>
    <source>
        <strain evidence="2">NRRL 45417</strain>
    </source>
</reference>
<organism evidence="2 3">
    <name type="scientific">Fusarium gaditjirri</name>
    <dbReference type="NCBI Taxonomy" id="282569"/>
    <lineage>
        <taxon>Eukaryota</taxon>
        <taxon>Fungi</taxon>
        <taxon>Dikarya</taxon>
        <taxon>Ascomycota</taxon>
        <taxon>Pezizomycotina</taxon>
        <taxon>Sordariomycetes</taxon>
        <taxon>Hypocreomycetidae</taxon>
        <taxon>Hypocreales</taxon>
        <taxon>Nectriaceae</taxon>
        <taxon>Fusarium</taxon>
        <taxon>Fusarium nisikadoi species complex</taxon>
    </lineage>
</organism>
<sequence>MRYIEHNTTITIPRVHAYGRAPDLVQGGSATVAFLMCDYISALQVGILRGRFTDAEPNRWAGPVLSMSANELHRCCQQQGGLEIPSSEEQYLAYQSHILSETYRLPTEDLSSDQVRMELFALESLTKHVFGSLEFPKSKTPFSMAHQDLRCSNIIVTQDLHVSGIIDWEFAGTIPRYLSTPPSWLTGDDLDAVSAFPAAADITLNEFYAEFIEVLEFAYPLPKQTGLMSFLSDLVVYLLPTLVHLDDGFWIAPLPSRA</sequence>
<dbReference type="InterPro" id="IPR011009">
    <property type="entry name" value="Kinase-like_dom_sf"/>
</dbReference>
<dbReference type="InterPro" id="IPR002575">
    <property type="entry name" value="Aminoglycoside_PTrfase"/>
</dbReference>
<dbReference type="Proteomes" id="UP000604273">
    <property type="component" value="Unassembled WGS sequence"/>
</dbReference>
<evidence type="ECO:0000259" key="1">
    <source>
        <dbReference type="Pfam" id="PF01636"/>
    </source>
</evidence>
<name>A0A8H4WRP9_9HYPO</name>
<dbReference type="AlphaFoldDB" id="A0A8H4WRP9"/>